<dbReference type="Pfam" id="PF21962">
    <property type="entry name" value="DUF6924"/>
    <property type="match status" value="1"/>
</dbReference>
<dbReference type="EMBL" id="JACAZF010000018">
    <property type="protein sequence ID" value="KAF7288931.1"/>
    <property type="molecule type" value="Genomic_DNA"/>
</dbReference>
<organism evidence="3 4">
    <name type="scientific">Mycena indigotica</name>
    <dbReference type="NCBI Taxonomy" id="2126181"/>
    <lineage>
        <taxon>Eukaryota</taxon>
        <taxon>Fungi</taxon>
        <taxon>Dikarya</taxon>
        <taxon>Basidiomycota</taxon>
        <taxon>Agaricomycotina</taxon>
        <taxon>Agaricomycetes</taxon>
        <taxon>Agaricomycetidae</taxon>
        <taxon>Agaricales</taxon>
        <taxon>Marasmiineae</taxon>
        <taxon>Mycenaceae</taxon>
        <taxon>Mycena</taxon>
    </lineage>
</organism>
<name>A0A8H6VR46_9AGAR</name>
<keyword evidence="4" id="KW-1185">Reference proteome</keyword>
<sequence length="229" mass="25041">MTNWAIFLTAAQAPPKTLNRALLYMHDFENSPFPPDYGWILLSSKTLPSKAKARRPTRVPITPAISASEFAGMSLAQVNAFVRANSTALEKIDVSVADWAVLDQKGLETSTCLVCEQVYDGGEEGADEGRMTDEFRACRIPYEKAWGMIANLDISNMDFEDFIDQDAGEQEDGSWLYSSTPEDDENDGGDGDGGDAPGDEDNPGDEEDEGTGIKREAIYEMLKAGNHVD</sequence>
<dbReference type="GeneID" id="59353007"/>
<dbReference type="InterPro" id="IPR053832">
    <property type="entry name" value="DUF6924"/>
</dbReference>
<reference evidence="3" key="1">
    <citation type="submission" date="2020-05" db="EMBL/GenBank/DDBJ databases">
        <title>Mycena genomes resolve the evolution of fungal bioluminescence.</title>
        <authorList>
            <person name="Tsai I.J."/>
        </authorList>
    </citation>
    <scope>NUCLEOTIDE SEQUENCE</scope>
    <source>
        <strain evidence="3">171206Taipei</strain>
    </source>
</reference>
<dbReference type="RefSeq" id="XP_037213083.1">
    <property type="nucleotide sequence ID" value="XM_037370491.1"/>
</dbReference>
<feature type="region of interest" description="Disordered" evidence="1">
    <location>
        <begin position="169"/>
        <end position="229"/>
    </location>
</feature>
<dbReference type="AlphaFoldDB" id="A0A8H6VR46"/>
<evidence type="ECO:0000313" key="3">
    <source>
        <dbReference type="EMBL" id="KAF7288931.1"/>
    </source>
</evidence>
<protein>
    <recommendedName>
        <fullName evidence="2">DUF6924 domain-containing protein</fullName>
    </recommendedName>
</protein>
<evidence type="ECO:0000313" key="4">
    <source>
        <dbReference type="Proteomes" id="UP000636479"/>
    </source>
</evidence>
<evidence type="ECO:0000259" key="2">
    <source>
        <dbReference type="Pfam" id="PF21962"/>
    </source>
</evidence>
<feature type="domain" description="DUF6924" evidence="2">
    <location>
        <begin position="63"/>
        <end position="168"/>
    </location>
</feature>
<comment type="caution">
    <text evidence="3">The sequence shown here is derived from an EMBL/GenBank/DDBJ whole genome shotgun (WGS) entry which is preliminary data.</text>
</comment>
<gene>
    <name evidence="3" type="ORF">MIND_01409400</name>
</gene>
<accession>A0A8H6VR46</accession>
<evidence type="ECO:0000256" key="1">
    <source>
        <dbReference type="SAM" id="MobiDB-lite"/>
    </source>
</evidence>
<dbReference type="Proteomes" id="UP000636479">
    <property type="component" value="Unassembled WGS sequence"/>
</dbReference>
<proteinExistence type="predicted"/>
<dbReference type="OrthoDB" id="2884623at2759"/>
<feature type="compositionally biased region" description="Acidic residues" evidence="1">
    <location>
        <begin position="181"/>
        <end position="210"/>
    </location>
</feature>